<organism evidence="2 3">
    <name type="scientific">Moheibacter sediminis</name>
    <dbReference type="NCBI Taxonomy" id="1434700"/>
    <lineage>
        <taxon>Bacteria</taxon>
        <taxon>Pseudomonadati</taxon>
        <taxon>Bacteroidota</taxon>
        <taxon>Flavobacteriia</taxon>
        <taxon>Flavobacteriales</taxon>
        <taxon>Weeksellaceae</taxon>
        <taxon>Moheibacter</taxon>
    </lineage>
</organism>
<keyword evidence="1" id="KW-1133">Transmembrane helix</keyword>
<keyword evidence="1" id="KW-0812">Transmembrane</keyword>
<evidence type="ECO:0000256" key="1">
    <source>
        <dbReference type="SAM" id="Phobius"/>
    </source>
</evidence>
<evidence type="ECO:0000313" key="2">
    <source>
        <dbReference type="EMBL" id="SMC42119.1"/>
    </source>
</evidence>
<keyword evidence="1" id="KW-0472">Membrane</keyword>
<reference evidence="2 3" key="1">
    <citation type="submission" date="2017-04" db="EMBL/GenBank/DDBJ databases">
        <authorList>
            <person name="Afonso C.L."/>
            <person name="Miller P.J."/>
            <person name="Scott M.A."/>
            <person name="Spackman E."/>
            <person name="Goraichik I."/>
            <person name="Dimitrov K.M."/>
            <person name="Suarez D.L."/>
            <person name="Swayne D.E."/>
        </authorList>
    </citation>
    <scope>NUCLEOTIDE SEQUENCE [LARGE SCALE GENOMIC DNA]</scope>
    <source>
        <strain evidence="2 3">CGMCC 1.12708</strain>
    </source>
</reference>
<keyword evidence="3" id="KW-1185">Reference proteome</keyword>
<dbReference type="EMBL" id="FWXS01000002">
    <property type="protein sequence ID" value="SMC42119.1"/>
    <property type="molecule type" value="Genomic_DNA"/>
</dbReference>
<dbReference type="RefSeq" id="WP_084016164.1">
    <property type="nucleotide sequence ID" value="NZ_FWXS01000002.1"/>
</dbReference>
<protein>
    <submittedName>
        <fullName evidence="2">Uncharacterized membrane protein YkvA, DUF1232 family</fullName>
    </submittedName>
</protein>
<dbReference type="STRING" id="1434700.SAMN06296427_10294"/>
<gene>
    <name evidence="2" type="ORF">SAMN06296427_10294</name>
</gene>
<dbReference type="OrthoDB" id="9800034at2"/>
<proteinExistence type="predicted"/>
<evidence type="ECO:0000313" key="3">
    <source>
        <dbReference type="Proteomes" id="UP000192393"/>
    </source>
</evidence>
<accession>A0A1W1Z119</accession>
<feature type="transmembrane region" description="Helical" evidence="1">
    <location>
        <begin position="50"/>
        <end position="72"/>
    </location>
</feature>
<sequence length="115" mass="12881">MNKLKLMKLAGVVAMQAKSADGSIGDKAKAFSRLVIDTVTGKYKPRTRNLLIGTAVIAYVLSPIDLIPMFILDDAAIVLIAMKYFSREIDRYLAWEKRQKESVQVVYTDAEIIDE</sequence>
<name>A0A1W1Z119_9FLAO</name>
<dbReference type="AlphaFoldDB" id="A0A1W1Z119"/>
<dbReference type="Proteomes" id="UP000192393">
    <property type="component" value="Unassembled WGS sequence"/>
</dbReference>